<evidence type="ECO:0000313" key="1">
    <source>
        <dbReference type="EMBL" id="GER39971.1"/>
    </source>
</evidence>
<proteinExistence type="predicted"/>
<dbReference type="Proteomes" id="UP000325081">
    <property type="component" value="Unassembled WGS sequence"/>
</dbReference>
<reference evidence="2" key="1">
    <citation type="journal article" date="2019" name="Curr. Biol.">
        <title>Genome Sequence of Striga asiatica Provides Insight into the Evolution of Plant Parasitism.</title>
        <authorList>
            <person name="Yoshida S."/>
            <person name="Kim S."/>
            <person name="Wafula E.K."/>
            <person name="Tanskanen J."/>
            <person name="Kim Y.M."/>
            <person name="Honaas L."/>
            <person name="Yang Z."/>
            <person name="Spallek T."/>
            <person name="Conn C.E."/>
            <person name="Ichihashi Y."/>
            <person name="Cheong K."/>
            <person name="Cui S."/>
            <person name="Der J.P."/>
            <person name="Gundlach H."/>
            <person name="Jiao Y."/>
            <person name="Hori C."/>
            <person name="Ishida J.K."/>
            <person name="Kasahara H."/>
            <person name="Kiba T."/>
            <person name="Kim M.S."/>
            <person name="Koo N."/>
            <person name="Laohavisit A."/>
            <person name="Lee Y.H."/>
            <person name="Lumba S."/>
            <person name="McCourt P."/>
            <person name="Mortimer J.C."/>
            <person name="Mutuku J.M."/>
            <person name="Nomura T."/>
            <person name="Sasaki-Sekimoto Y."/>
            <person name="Seto Y."/>
            <person name="Wang Y."/>
            <person name="Wakatake T."/>
            <person name="Sakakibara H."/>
            <person name="Demura T."/>
            <person name="Yamaguchi S."/>
            <person name="Yoneyama K."/>
            <person name="Manabe R.I."/>
            <person name="Nelson D.C."/>
            <person name="Schulman A.H."/>
            <person name="Timko M.P."/>
            <person name="dePamphilis C.W."/>
            <person name="Choi D."/>
            <person name="Shirasu K."/>
        </authorList>
    </citation>
    <scope>NUCLEOTIDE SEQUENCE [LARGE SCALE GENOMIC DNA]</scope>
    <source>
        <strain evidence="2">cv. UVA1</strain>
    </source>
</reference>
<keyword evidence="2" id="KW-1185">Reference proteome</keyword>
<sequence>MAARRWTTTVLVLIESRRKGLENSPLWQDEPLFGLASQVQESGKKAAAVIEKKVNFESLFDDVFPPRTITEKIGQWTQWQIRTSSSSCSCGWLSVSSAAAAVERHEIPHKYRDHEYGNVNAHDRYIVDASTVLI</sequence>
<accession>A0A5A7Q7G4</accession>
<comment type="caution">
    <text evidence="1">The sequence shown here is derived from an EMBL/GenBank/DDBJ whole genome shotgun (WGS) entry which is preliminary data.</text>
</comment>
<dbReference type="EMBL" id="BKCP01005794">
    <property type="protein sequence ID" value="GER39971.1"/>
    <property type="molecule type" value="Genomic_DNA"/>
</dbReference>
<organism evidence="1 2">
    <name type="scientific">Striga asiatica</name>
    <name type="common">Asiatic witchweed</name>
    <name type="synonym">Buchnera asiatica</name>
    <dbReference type="NCBI Taxonomy" id="4170"/>
    <lineage>
        <taxon>Eukaryota</taxon>
        <taxon>Viridiplantae</taxon>
        <taxon>Streptophyta</taxon>
        <taxon>Embryophyta</taxon>
        <taxon>Tracheophyta</taxon>
        <taxon>Spermatophyta</taxon>
        <taxon>Magnoliopsida</taxon>
        <taxon>eudicotyledons</taxon>
        <taxon>Gunneridae</taxon>
        <taxon>Pentapetalae</taxon>
        <taxon>asterids</taxon>
        <taxon>lamiids</taxon>
        <taxon>Lamiales</taxon>
        <taxon>Orobanchaceae</taxon>
        <taxon>Buchnereae</taxon>
        <taxon>Striga</taxon>
    </lineage>
</organism>
<dbReference type="AlphaFoldDB" id="A0A5A7Q7G4"/>
<evidence type="ECO:0000313" key="2">
    <source>
        <dbReference type="Proteomes" id="UP000325081"/>
    </source>
</evidence>
<name>A0A5A7Q7G4_STRAF</name>
<gene>
    <name evidence="1" type="ORF">STAS_16620</name>
</gene>
<protein>
    <submittedName>
        <fullName evidence="1">Autoinhibited Ca(2+)-ATPase 10</fullName>
    </submittedName>
</protein>